<reference evidence="1 2" key="1">
    <citation type="submission" date="2024-09" db="EMBL/GenBank/DDBJ databases">
        <authorList>
            <person name="Sun Q."/>
            <person name="Mori K."/>
        </authorList>
    </citation>
    <scope>NUCLEOTIDE SEQUENCE [LARGE SCALE GENOMIC DNA]</scope>
    <source>
        <strain evidence="1 2">TBRC 0563</strain>
    </source>
</reference>
<evidence type="ECO:0000313" key="2">
    <source>
        <dbReference type="Proteomes" id="UP001589627"/>
    </source>
</evidence>
<evidence type="ECO:0000313" key="1">
    <source>
        <dbReference type="EMBL" id="MFB9831097.1"/>
    </source>
</evidence>
<dbReference type="RefSeq" id="WP_378194454.1">
    <property type="nucleotide sequence ID" value="NZ_JBHLZP010000007.1"/>
</dbReference>
<name>A0ABV5Y9F1_9ACTN</name>
<comment type="caution">
    <text evidence="1">The sequence shown here is derived from an EMBL/GenBank/DDBJ whole genome shotgun (WGS) entry which is preliminary data.</text>
</comment>
<dbReference type="Proteomes" id="UP001589627">
    <property type="component" value="Unassembled WGS sequence"/>
</dbReference>
<organism evidence="1 2">
    <name type="scientific">Actinoallomurus acaciae</name>
    <dbReference type="NCBI Taxonomy" id="502577"/>
    <lineage>
        <taxon>Bacteria</taxon>
        <taxon>Bacillati</taxon>
        <taxon>Actinomycetota</taxon>
        <taxon>Actinomycetes</taxon>
        <taxon>Streptosporangiales</taxon>
        <taxon>Thermomonosporaceae</taxon>
        <taxon>Actinoallomurus</taxon>
    </lineage>
</organism>
<sequence>MERIVDHADATYQLITNDAGTRSYVEKWVGGRGEEEVGYVFGSHTVERGREIFDRIDEGDPEYL</sequence>
<dbReference type="EMBL" id="JBHLZP010000007">
    <property type="protein sequence ID" value="MFB9831097.1"/>
    <property type="molecule type" value="Genomic_DNA"/>
</dbReference>
<gene>
    <name evidence="1" type="ORF">ACFFNX_02715</name>
</gene>
<accession>A0ABV5Y9F1</accession>
<keyword evidence="2" id="KW-1185">Reference proteome</keyword>
<proteinExistence type="predicted"/>
<protein>
    <submittedName>
        <fullName evidence="1">Uncharacterized protein</fullName>
    </submittedName>
</protein>